<gene>
    <name evidence="1" type="ORF">JI435_448000</name>
</gene>
<dbReference type="Proteomes" id="UP000663193">
    <property type="component" value="Chromosome 23"/>
</dbReference>
<evidence type="ECO:0000313" key="2">
    <source>
        <dbReference type="Proteomes" id="UP000663193"/>
    </source>
</evidence>
<reference evidence="2" key="1">
    <citation type="journal article" date="2021" name="BMC Genomics">
        <title>Chromosome-level genome assembly and manually-curated proteome of model necrotroph Parastagonospora nodorum Sn15 reveals a genome-wide trove of candidate effector homologs, and redundancy of virulence-related functions within an accessory chromosome.</title>
        <authorList>
            <person name="Bertazzoni S."/>
            <person name="Jones D.A.B."/>
            <person name="Phan H.T."/>
            <person name="Tan K.-C."/>
            <person name="Hane J.K."/>
        </authorList>
    </citation>
    <scope>NUCLEOTIDE SEQUENCE [LARGE SCALE GENOMIC DNA]</scope>
    <source>
        <strain evidence="2">SN15 / ATCC MYA-4574 / FGSC 10173)</strain>
    </source>
</reference>
<dbReference type="VEuPathDB" id="FungiDB:JI435_448000"/>
<organism evidence="1 2">
    <name type="scientific">Phaeosphaeria nodorum (strain SN15 / ATCC MYA-4574 / FGSC 10173)</name>
    <name type="common">Glume blotch fungus</name>
    <name type="synonym">Parastagonospora nodorum</name>
    <dbReference type="NCBI Taxonomy" id="321614"/>
    <lineage>
        <taxon>Eukaryota</taxon>
        <taxon>Fungi</taxon>
        <taxon>Dikarya</taxon>
        <taxon>Ascomycota</taxon>
        <taxon>Pezizomycotina</taxon>
        <taxon>Dothideomycetes</taxon>
        <taxon>Pleosporomycetidae</taxon>
        <taxon>Pleosporales</taxon>
        <taxon>Pleosporineae</taxon>
        <taxon>Phaeosphaeriaceae</taxon>
        <taxon>Parastagonospora</taxon>
    </lineage>
</organism>
<evidence type="ECO:0000313" key="1">
    <source>
        <dbReference type="EMBL" id="QRD07685.1"/>
    </source>
</evidence>
<dbReference type="AlphaFoldDB" id="A0A7U2IDP6"/>
<proteinExistence type="predicted"/>
<sequence>MRKVFAIGVRGSVRVWRVVEGEALVCIPGVLKLASGFWVEQSFVESEESVTGVVLRSETCGFLSPDSPLLRIAPFVQLTTFQSCSTRRMMKQLNGQPPLCNVTRSELRACPTYVSLVSAAFGRLFASSHLRRSCEAFPPLRITAKMFVAAPGNPCKRLRILQEASPVLIKRIIEEGVQASIQQPPSKPSLSANKAQCEHVPILVLDRA</sequence>
<protein>
    <submittedName>
        <fullName evidence="1">Uncharacterized protein</fullName>
    </submittedName>
</protein>
<dbReference type="EMBL" id="CP069045">
    <property type="protein sequence ID" value="QRD07685.1"/>
    <property type="molecule type" value="Genomic_DNA"/>
</dbReference>
<accession>A0A7U2IDP6</accession>
<name>A0A7U2IDP6_PHANO</name>
<keyword evidence="2" id="KW-1185">Reference proteome</keyword>